<evidence type="ECO:0000256" key="3">
    <source>
        <dbReference type="ARBA" id="ARBA00022989"/>
    </source>
</evidence>
<evidence type="ECO:0000256" key="1">
    <source>
        <dbReference type="ARBA" id="ARBA00004141"/>
    </source>
</evidence>
<evidence type="ECO:0000259" key="7">
    <source>
        <dbReference type="PROSITE" id="PS50922"/>
    </source>
</evidence>
<protein>
    <submittedName>
        <fullName evidence="8">(diamondback moth) hypothetical protein</fullName>
    </submittedName>
</protein>
<dbReference type="InterPro" id="IPR050846">
    <property type="entry name" value="TLCD"/>
</dbReference>
<evidence type="ECO:0000313" key="8">
    <source>
        <dbReference type="EMBL" id="CAG9126327.1"/>
    </source>
</evidence>
<evidence type="ECO:0000313" key="9">
    <source>
        <dbReference type="Proteomes" id="UP000653454"/>
    </source>
</evidence>
<keyword evidence="4 5" id="KW-0472">Membrane</keyword>
<dbReference type="GO" id="GO:0016020">
    <property type="term" value="C:membrane"/>
    <property type="evidence" value="ECO:0007669"/>
    <property type="project" value="UniProtKB-SubCell"/>
</dbReference>
<comment type="subcellular location">
    <subcellularLocation>
        <location evidence="1">Membrane</location>
        <topology evidence="1">Multi-pass membrane protein</topology>
    </subcellularLocation>
</comment>
<feature type="domain" description="TLC" evidence="7">
    <location>
        <begin position="79"/>
        <end position="276"/>
    </location>
</feature>
<dbReference type="EMBL" id="CAJHNJ030000032">
    <property type="protein sequence ID" value="CAG9126327.1"/>
    <property type="molecule type" value="Genomic_DNA"/>
</dbReference>
<dbReference type="GO" id="GO:0055088">
    <property type="term" value="P:lipid homeostasis"/>
    <property type="evidence" value="ECO:0007669"/>
    <property type="project" value="TreeGrafter"/>
</dbReference>
<dbReference type="GO" id="GO:0005783">
    <property type="term" value="C:endoplasmic reticulum"/>
    <property type="evidence" value="ECO:0007669"/>
    <property type="project" value="TreeGrafter"/>
</dbReference>
<evidence type="ECO:0000256" key="6">
    <source>
        <dbReference type="SAM" id="Phobius"/>
    </source>
</evidence>
<dbReference type="Proteomes" id="UP000653454">
    <property type="component" value="Unassembled WGS sequence"/>
</dbReference>
<keyword evidence="9" id="KW-1185">Reference proteome</keyword>
<organism evidence="8 9">
    <name type="scientific">Plutella xylostella</name>
    <name type="common">Diamondback moth</name>
    <name type="synonym">Plutella maculipennis</name>
    <dbReference type="NCBI Taxonomy" id="51655"/>
    <lineage>
        <taxon>Eukaryota</taxon>
        <taxon>Metazoa</taxon>
        <taxon>Ecdysozoa</taxon>
        <taxon>Arthropoda</taxon>
        <taxon>Hexapoda</taxon>
        <taxon>Insecta</taxon>
        <taxon>Pterygota</taxon>
        <taxon>Neoptera</taxon>
        <taxon>Endopterygota</taxon>
        <taxon>Lepidoptera</taxon>
        <taxon>Glossata</taxon>
        <taxon>Ditrysia</taxon>
        <taxon>Yponomeutoidea</taxon>
        <taxon>Plutellidae</taxon>
        <taxon>Plutella</taxon>
    </lineage>
</organism>
<keyword evidence="3 6" id="KW-1133">Transmembrane helix</keyword>
<feature type="transmembrane region" description="Helical" evidence="6">
    <location>
        <begin position="88"/>
        <end position="109"/>
    </location>
</feature>
<proteinExistence type="predicted"/>
<accession>A0A8S4FD09</accession>
<evidence type="ECO:0000256" key="5">
    <source>
        <dbReference type="PROSITE-ProRule" id="PRU00205"/>
    </source>
</evidence>
<keyword evidence="2 5" id="KW-0812">Transmembrane</keyword>
<name>A0A8S4FD09_PLUXY</name>
<dbReference type="PANTHER" id="PTHR13439:SF66">
    <property type="entry name" value="BCDNA.GH12326"/>
    <property type="match status" value="1"/>
</dbReference>
<feature type="transmembrane region" description="Helical" evidence="6">
    <location>
        <begin position="187"/>
        <end position="208"/>
    </location>
</feature>
<dbReference type="PROSITE" id="PS50922">
    <property type="entry name" value="TLC"/>
    <property type="match status" value="1"/>
</dbReference>
<dbReference type="Pfam" id="PF03798">
    <property type="entry name" value="TRAM_LAG1_CLN8"/>
    <property type="match status" value="1"/>
</dbReference>
<comment type="caution">
    <text evidence="8">The sequence shown here is derived from an EMBL/GenBank/DDBJ whole genome shotgun (WGS) entry which is preliminary data.</text>
</comment>
<dbReference type="AlphaFoldDB" id="A0A8S4FD09"/>
<sequence>MQLGAGMWAQAAAAAGSLLAATATVLALDNEDRVSIPRGLCLTALGFVFFPSLFSLSNNIGLRTPLGDRLRQKYSLSVGDVMDINNKLVSAVQALLCVVTGAVVCLYSCSRDVVRTSHYMSEAYAWFGAAYFFYDIWSMYTVYVQQCFDKSSSANQNGPPSAPRGGGDLSPPPRAPSFFAYCRHDPVILLHHVFIGGFGFAVIVHLRGDLGDCVFGFAYLMELSTPFVSLRGVLSRVRQKSSPLYVVNGLVMRLHSACAACWRCPPRSGSTHDIRR</sequence>
<feature type="transmembrane region" description="Helical" evidence="6">
    <location>
        <begin position="37"/>
        <end position="56"/>
    </location>
</feature>
<reference evidence="8" key="1">
    <citation type="submission" date="2020-11" db="EMBL/GenBank/DDBJ databases">
        <authorList>
            <person name="Whiteford S."/>
        </authorList>
    </citation>
    <scope>NUCLEOTIDE SEQUENCE</scope>
</reference>
<evidence type="ECO:0000256" key="2">
    <source>
        <dbReference type="ARBA" id="ARBA00022692"/>
    </source>
</evidence>
<dbReference type="PANTHER" id="PTHR13439">
    <property type="entry name" value="CT120 PROTEIN"/>
    <property type="match status" value="1"/>
</dbReference>
<evidence type="ECO:0000256" key="4">
    <source>
        <dbReference type="ARBA" id="ARBA00023136"/>
    </source>
</evidence>
<gene>
    <name evidence="8" type="ORF">PLXY2_LOCUS8583</name>
</gene>
<feature type="transmembrane region" description="Helical" evidence="6">
    <location>
        <begin position="124"/>
        <end position="143"/>
    </location>
</feature>
<dbReference type="InterPro" id="IPR006634">
    <property type="entry name" value="TLC-dom"/>
</dbReference>